<evidence type="ECO:0000256" key="3">
    <source>
        <dbReference type="ARBA" id="ARBA00004496"/>
    </source>
</evidence>
<comment type="cofactor">
    <cofactor evidence="2 18">
        <name>Mg(2+)</name>
        <dbReference type="ChEBI" id="CHEBI:18420"/>
    </cofactor>
</comment>
<organism evidence="21 22">
    <name type="scientific">Gracilimonas mengyeensis</name>
    <dbReference type="NCBI Taxonomy" id="1302730"/>
    <lineage>
        <taxon>Bacteria</taxon>
        <taxon>Pseudomonadati</taxon>
        <taxon>Balneolota</taxon>
        <taxon>Balneolia</taxon>
        <taxon>Balneolales</taxon>
        <taxon>Balneolaceae</taxon>
        <taxon>Gracilimonas</taxon>
    </lineage>
</organism>
<evidence type="ECO:0000256" key="7">
    <source>
        <dbReference type="ARBA" id="ARBA00020998"/>
    </source>
</evidence>
<dbReference type="InterPro" id="IPR015867">
    <property type="entry name" value="N-reg_PII/ATP_PRibTrfase_C"/>
</dbReference>
<evidence type="ECO:0000256" key="10">
    <source>
        <dbReference type="ARBA" id="ARBA00022676"/>
    </source>
</evidence>
<evidence type="ECO:0000256" key="5">
    <source>
        <dbReference type="ARBA" id="ARBA00007955"/>
    </source>
</evidence>
<dbReference type="GO" id="GO:0000105">
    <property type="term" value="P:L-histidine biosynthetic process"/>
    <property type="evidence" value="ECO:0007669"/>
    <property type="project" value="UniProtKB-UniRule"/>
</dbReference>
<dbReference type="Pfam" id="PF01634">
    <property type="entry name" value="HisG"/>
    <property type="match status" value="1"/>
</dbReference>
<evidence type="ECO:0000256" key="4">
    <source>
        <dbReference type="ARBA" id="ARBA00004667"/>
    </source>
</evidence>
<dbReference type="FunFam" id="3.40.190.10:FF:000008">
    <property type="entry name" value="ATP phosphoribosyltransferase"/>
    <property type="match status" value="1"/>
</dbReference>
<dbReference type="OrthoDB" id="9801867at2"/>
<dbReference type="PANTHER" id="PTHR21403:SF8">
    <property type="entry name" value="ATP PHOSPHORIBOSYLTRANSFERASE"/>
    <property type="match status" value="1"/>
</dbReference>
<dbReference type="SUPFAM" id="SSF53850">
    <property type="entry name" value="Periplasmic binding protein-like II"/>
    <property type="match status" value="1"/>
</dbReference>
<dbReference type="GO" id="GO:0003879">
    <property type="term" value="F:ATP phosphoribosyltransferase activity"/>
    <property type="evidence" value="ECO:0007669"/>
    <property type="project" value="UniProtKB-UniRule"/>
</dbReference>
<evidence type="ECO:0000256" key="14">
    <source>
        <dbReference type="ARBA" id="ARBA00022840"/>
    </source>
</evidence>
<dbReference type="GO" id="GO:0000287">
    <property type="term" value="F:magnesium ion binding"/>
    <property type="evidence" value="ECO:0007669"/>
    <property type="project" value="UniProtKB-UniRule"/>
</dbReference>
<keyword evidence="10 18" id="KW-0328">Glycosyltransferase</keyword>
<evidence type="ECO:0000256" key="6">
    <source>
        <dbReference type="ARBA" id="ARBA00011946"/>
    </source>
</evidence>
<feature type="domain" description="ATP phosphoribosyltransferase catalytic" evidence="19">
    <location>
        <begin position="58"/>
        <end position="213"/>
    </location>
</feature>
<comment type="function">
    <text evidence="17 18">Catalyzes the condensation of ATP and 5-phosphoribose 1-diphosphate to form N'-(5'-phosphoribosyl)-ATP (PR-ATP). Has a crucial role in the pathway because the rate of histidine biosynthesis seems to be controlled primarily by regulation of HisG enzymatic activity.</text>
</comment>
<evidence type="ECO:0000259" key="20">
    <source>
        <dbReference type="Pfam" id="PF08029"/>
    </source>
</evidence>
<dbReference type="NCBIfam" id="TIGR03455">
    <property type="entry name" value="HisG_C-term"/>
    <property type="match status" value="1"/>
</dbReference>
<dbReference type="GO" id="GO:0005737">
    <property type="term" value="C:cytoplasm"/>
    <property type="evidence" value="ECO:0007669"/>
    <property type="project" value="UniProtKB-SubCell"/>
</dbReference>
<evidence type="ECO:0000256" key="9">
    <source>
        <dbReference type="ARBA" id="ARBA00022605"/>
    </source>
</evidence>
<keyword evidence="15 18" id="KW-0460">Magnesium</keyword>
<reference evidence="21 22" key="1">
    <citation type="submission" date="2017-05" db="EMBL/GenBank/DDBJ databases">
        <authorList>
            <person name="Varghese N."/>
            <person name="Submissions S."/>
        </authorList>
    </citation>
    <scope>NUCLEOTIDE SEQUENCE [LARGE SCALE GENOMIC DNA]</scope>
    <source>
        <strain evidence="21 22">DSM 21985</strain>
    </source>
</reference>
<evidence type="ECO:0000256" key="11">
    <source>
        <dbReference type="ARBA" id="ARBA00022679"/>
    </source>
</evidence>
<keyword evidence="22" id="KW-1185">Reference proteome</keyword>
<proteinExistence type="inferred from homology"/>
<dbReference type="Proteomes" id="UP000317557">
    <property type="component" value="Unassembled WGS sequence"/>
</dbReference>
<evidence type="ECO:0000259" key="19">
    <source>
        <dbReference type="Pfam" id="PF01634"/>
    </source>
</evidence>
<evidence type="ECO:0000256" key="15">
    <source>
        <dbReference type="ARBA" id="ARBA00022842"/>
    </source>
</evidence>
<evidence type="ECO:0000256" key="1">
    <source>
        <dbReference type="ARBA" id="ARBA00000915"/>
    </source>
</evidence>
<dbReference type="InterPro" id="IPR013820">
    <property type="entry name" value="ATP_PRibTrfase_cat"/>
</dbReference>
<dbReference type="InterPro" id="IPR020621">
    <property type="entry name" value="ATP-PRT_HisG_long"/>
</dbReference>
<accession>A0A521DF15</accession>
<dbReference type="GO" id="GO:0005524">
    <property type="term" value="F:ATP binding"/>
    <property type="evidence" value="ECO:0007669"/>
    <property type="project" value="UniProtKB-KW"/>
</dbReference>
<evidence type="ECO:0000313" key="22">
    <source>
        <dbReference type="Proteomes" id="UP000317557"/>
    </source>
</evidence>
<dbReference type="InterPro" id="IPR001348">
    <property type="entry name" value="ATP_PRibTrfase_HisG"/>
</dbReference>
<comment type="activity regulation">
    <text evidence="18">Feedback inhibited by histidine.</text>
</comment>
<dbReference type="PANTHER" id="PTHR21403">
    <property type="entry name" value="ATP PHOSPHORIBOSYLTRANSFERASE ATP-PRTASE"/>
    <property type="match status" value="1"/>
</dbReference>
<keyword evidence="9 18" id="KW-0028">Amino-acid biosynthesis</keyword>
<dbReference type="InterPro" id="IPR011322">
    <property type="entry name" value="N-reg_PII-like_a/b"/>
</dbReference>
<keyword evidence="11 18" id="KW-0808">Transferase</keyword>
<evidence type="ECO:0000256" key="12">
    <source>
        <dbReference type="ARBA" id="ARBA00022723"/>
    </source>
</evidence>
<evidence type="ECO:0000256" key="2">
    <source>
        <dbReference type="ARBA" id="ARBA00001946"/>
    </source>
</evidence>
<dbReference type="UniPathway" id="UPA00031">
    <property type="reaction ID" value="UER00006"/>
</dbReference>
<comment type="subcellular location">
    <subcellularLocation>
        <location evidence="3 18">Cytoplasm</location>
    </subcellularLocation>
</comment>
<dbReference type="Pfam" id="PF08029">
    <property type="entry name" value="HisG_C"/>
    <property type="match status" value="1"/>
</dbReference>
<evidence type="ECO:0000256" key="17">
    <source>
        <dbReference type="ARBA" id="ARBA00024861"/>
    </source>
</evidence>
<dbReference type="SUPFAM" id="SSF54913">
    <property type="entry name" value="GlnB-like"/>
    <property type="match status" value="1"/>
</dbReference>
<dbReference type="RefSeq" id="WP_142454586.1">
    <property type="nucleotide sequence ID" value="NZ_FXTP01000008.1"/>
</dbReference>
<dbReference type="NCBIfam" id="TIGR00070">
    <property type="entry name" value="hisG"/>
    <property type="match status" value="1"/>
</dbReference>
<protein>
    <recommendedName>
        <fullName evidence="7 18">ATP phosphoribosyltransferase</fullName>
        <shortName evidence="18">ATP-PRT</shortName>
        <shortName evidence="18">ATP-PRTase</shortName>
        <ecNumber evidence="6 18">2.4.2.17</ecNumber>
    </recommendedName>
</protein>
<feature type="domain" description="Histidine biosynthesis HisG C-terminal" evidence="20">
    <location>
        <begin position="218"/>
        <end position="289"/>
    </location>
</feature>
<keyword evidence="14 18" id="KW-0067">ATP-binding</keyword>
<evidence type="ECO:0000313" key="21">
    <source>
        <dbReference type="EMBL" id="SMO70327.1"/>
    </source>
</evidence>
<keyword evidence="12 18" id="KW-0479">Metal-binding</keyword>
<dbReference type="InterPro" id="IPR013115">
    <property type="entry name" value="HisG_C"/>
</dbReference>
<gene>
    <name evidence="18" type="primary">hisG</name>
    <name evidence="21" type="ORF">SAMN06265219_108123</name>
</gene>
<evidence type="ECO:0000256" key="18">
    <source>
        <dbReference type="HAMAP-Rule" id="MF_00079"/>
    </source>
</evidence>
<name>A0A521DF15_9BACT</name>
<dbReference type="Gene3D" id="3.30.70.120">
    <property type="match status" value="1"/>
</dbReference>
<sequence>MNRTKDSSTSLRIAIQKSGRLTDKTIDLLEGIGIEFDNYKRNLIVKTRNFDVELLLLRDDDIPEYVQDGVCDLGFVGANETQETGADVTAIRDLGYGKCRLSLAAPKNGDIKKPEDFDGKKVATSYPNLTRKFFESRGIDIQIIEIAGAVEIAPQLEVADAIVDLVSSGGTLKANGLVELNTILESQTQLIRTNKELSPGKQQLIEKFLVRMDGHQQAAKSRYIMMNAPEASVEEIKKIIPSMKSPTVMPLAEKDMVAVHTVIPIEKFWTVMEELKAAGATDIVMLPIESMIM</sequence>
<keyword evidence="16 18" id="KW-0368">Histidine biosynthesis</keyword>
<dbReference type="AlphaFoldDB" id="A0A521DF15"/>
<keyword evidence="13 18" id="KW-0547">Nucleotide-binding</keyword>
<dbReference type="HAMAP" id="MF_00079">
    <property type="entry name" value="HisG_Long"/>
    <property type="match status" value="1"/>
</dbReference>
<keyword evidence="8 18" id="KW-0963">Cytoplasm</keyword>
<comment type="pathway">
    <text evidence="4 18">Amino-acid biosynthesis; L-histidine biosynthesis; L-histidine from 5-phospho-alpha-D-ribose 1-diphosphate: step 1/9.</text>
</comment>
<evidence type="ECO:0000256" key="8">
    <source>
        <dbReference type="ARBA" id="ARBA00022490"/>
    </source>
</evidence>
<evidence type="ECO:0000256" key="16">
    <source>
        <dbReference type="ARBA" id="ARBA00023102"/>
    </source>
</evidence>
<comment type="catalytic activity">
    <reaction evidence="1 18">
        <text>1-(5-phospho-beta-D-ribosyl)-ATP + diphosphate = 5-phospho-alpha-D-ribose 1-diphosphate + ATP</text>
        <dbReference type="Rhea" id="RHEA:18473"/>
        <dbReference type="ChEBI" id="CHEBI:30616"/>
        <dbReference type="ChEBI" id="CHEBI:33019"/>
        <dbReference type="ChEBI" id="CHEBI:58017"/>
        <dbReference type="ChEBI" id="CHEBI:73183"/>
        <dbReference type="EC" id="2.4.2.17"/>
    </reaction>
</comment>
<comment type="similarity">
    <text evidence="5 18">Belongs to the ATP phosphoribosyltransferase family. Long subfamily.</text>
</comment>
<dbReference type="EMBL" id="FXTP01000008">
    <property type="protein sequence ID" value="SMO70327.1"/>
    <property type="molecule type" value="Genomic_DNA"/>
</dbReference>
<evidence type="ECO:0000256" key="13">
    <source>
        <dbReference type="ARBA" id="ARBA00022741"/>
    </source>
</evidence>
<dbReference type="Gene3D" id="3.40.190.10">
    <property type="entry name" value="Periplasmic binding protein-like II"/>
    <property type="match status" value="2"/>
</dbReference>
<dbReference type="EC" id="2.4.2.17" evidence="6 18"/>
<dbReference type="FunFam" id="3.30.70.120:FF:000002">
    <property type="entry name" value="ATP phosphoribosyltransferase"/>
    <property type="match status" value="1"/>
</dbReference>